<dbReference type="OrthoDB" id="9799320at2"/>
<dbReference type="AlphaFoldDB" id="A0A553JVD7"/>
<dbReference type="SUPFAM" id="SSF82649">
    <property type="entry name" value="SufE/NifU"/>
    <property type="match status" value="1"/>
</dbReference>
<dbReference type="InterPro" id="IPR003808">
    <property type="entry name" value="Fe-S_metab-assoc_dom"/>
</dbReference>
<feature type="domain" description="Fe-S metabolism associated" evidence="1">
    <location>
        <begin position="2"/>
        <end position="36"/>
    </location>
</feature>
<dbReference type="EMBL" id="VKGK01000001">
    <property type="protein sequence ID" value="TRY16411.1"/>
    <property type="molecule type" value="Genomic_DNA"/>
</dbReference>
<name>A0A553JVD7_SHEHA</name>
<protein>
    <submittedName>
        <fullName evidence="2">SufE family protein</fullName>
    </submittedName>
</protein>
<gene>
    <name evidence="2" type="ORF">FN961_01795</name>
</gene>
<comment type="caution">
    <text evidence="2">The sequence shown here is derived from an EMBL/GenBank/DDBJ whole genome shotgun (WGS) entry which is preliminary data.</text>
</comment>
<dbReference type="Proteomes" id="UP000318126">
    <property type="component" value="Unassembled WGS sequence"/>
</dbReference>
<evidence type="ECO:0000313" key="3">
    <source>
        <dbReference type="Proteomes" id="UP000318126"/>
    </source>
</evidence>
<evidence type="ECO:0000313" key="2">
    <source>
        <dbReference type="EMBL" id="TRY16411.1"/>
    </source>
</evidence>
<keyword evidence="3" id="KW-1185">Reference proteome</keyword>
<reference evidence="3" key="1">
    <citation type="submission" date="2019-07" db="EMBL/GenBank/DDBJ databases">
        <title>Shewanella sp. YLB-08 draft genomic sequence.</title>
        <authorList>
            <person name="Yu L."/>
        </authorList>
    </citation>
    <scope>NUCLEOTIDE SEQUENCE [LARGE SCALE GENOMIC DNA]</scope>
    <source>
        <strain evidence="3">JCM 20706</strain>
    </source>
</reference>
<evidence type="ECO:0000259" key="1">
    <source>
        <dbReference type="Pfam" id="PF02657"/>
    </source>
</evidence>
<proteinExistence type="predicted"/>
<dbReference type="Pfam" id="PF02657">
    <property type="entry name" value="SufE"/>
    <property type="match status" value="1"/>
</dbReference>
<dbReference type="Gene3D" id="3.90.1010.10">
    <property type="match status" value="1"/>
</dbReference>
<sequence>MQVKGCQSLAWLYHELIDGKHYFFADSDAHIVKGLIT</sequence>
<organism evidence="2 3">
    <name type="scientific">Shewanella hanedai</name>
    <name type="common">Alteromonas hanedai</name>
    <dbReference type="NCBI Taxonomy" id="25"/>
    <lineage>
        <taxon>Bacteria</taxon>
        <taxon>Pseudomonadati</taxon>
        <taxon>Pseudomonadota</taxon>
        <taxon>Gammaproteobacteria</taxon>
        <taxon>Alteromonadales</taxon>
        <taxon>Shewanellaceae</taxon>
        <taxon>Shewanella</taxon>
    </lineage>
</organism>
<accession>A0A553JVD7</accession>